<dbReference type="UniPathway" id="UPA00035">
    <property type="reaction ID" value="UER00042"/>
</dbReference>
<evidence type="ECO:0000256" key="6">
    <source>
        <dbReference type="ARBA" id="ARBA00023141"/>
    </source>
</evidence>
<dbReference type="EMBL" id="JAEHOD010000003">
    <property type="protein sequence ID" value="KAG2453636.1"/>
    <property type="molecule type" value="Genomic_DNA"/>
</dbReference>
<evidence type="ECO:0000256" key="2">
    <source>
        <dbReference type="ARBA" id="ARBA00007571"/>
    </source>
</evidence>
<dbReference type="InterPro" id="IPR013785">
    <property type="entry name" value="Aldolase_TIM"/>
</dbReference>
<dbReference type="GO" id="GO:0004640">
    <property type="term" value="F:phosphoribosylanthranilate isomerase activity"/>
    <property type="evidence" value="ECO:0007669"/>
    <property type="project" value="UniProtKB-EC"/>
</dbReference>
<dbReference type="AlphaFoldDB" id="A0A836BBL1"/>
<protein>
    <recommendedName>
        <fullName evidence="3">phosphoribosylanthranilate isomerase</fullName>
        <ecNumber evidence="3">5.3.1.24</ecNumber>
    </recommendedName>
</protein>
<dbReference type="OrthoDB" id="524799at2759"/>
<dbReference type="FunFam" id="3.20.20.70:FF:000075">
    <property type="entry name" value="Tryptophan biosynthesis protein TRP1"/>
    <property type="match status" value="1"/>
</dbReference>
<dbReference type="EC" id="5.3.1.24" evidence="3"/>
<keyword evidence="10" id="KW-1185">Reference proteome</keyword>
<organism evidence="9 10">
    <name type="scientific">Chlamydomonas schloesseri</name>
    <dbReference type="NCBI Taxonomy" id="2026947"/>
    <lineage>
        <taxon>Eukaryota</taxon>
        <taxon>Viridiplantae</taxon>
        <taxon>Chlorophyta</taxon>
        <taxon>core chlorophytes</taxon>
        <taxon>Chlorophyceae</taxon>
        <taxon>CS clade</taxon>
        <taxon>Chlamydomonadales</taxon>
        <taxon>Chlamydomonadaceae</taxon>
        <taxon>Chlamydomonas</taxon>
    </lineage>
</organism>
<feature type="domain" description="N-(5'phosphoribosyl) anthranilate isomerase (PRAI)" evidence="8">
    <location>
        <begin position="49"/>
        <end position="256"/>
    </location>
</feature>
<gene>
    <name evidence="9" type="ORF">HYH02_001849</name>
</gene>
<evidence type="ECO:0000256" key="4">
    <source>
        <dbReference type="ARBA" id="ARBA00022605"/>
    </source>
</evidence>
<name>A0A836BBL1_9CHLO</name>
<dbReference type="PANTHER" id="PTHR42894">
    <property type="entry name" value="N-(5'-PHOSPHORIBOSYL)ANTHRANILATE ISOMERASE"/>
    <property type="match status" value="1"/>
</dbReference>
<dbReference type="InterPro" id="IPR011060">
    <property type="entry name" value="RibuloseP-bd_barrel"/>
</dbReference>
<dbReference type="GO" id="GO:0000162">
    <property type="term" value="P:L-tryptophan biosynthetic process"/>
    <property type="evidence" value="ECO:0007669"/>
    <property type="project" value="UniProtKB-UniPathway"/>
</dbReference>
<dbReference type="HAMAP" id="MF_00135">
    <property type="entry name" value="PRAI"/>
    <property type="match status" value="1"/>
</dbReference>
<dbReference type="SUPFAM" id="SSF51366">
    <property type="entry name" value="Ribulose-phoshate binding barrel"/>
    <property type="match status" value="1"/>
</dbReference>
<dbReference type="Gene3D" id="3.20.20.70">
    <property type="entry name" value="Aldolase class I"/>
    <property type="match status" value="1"/>
</dbReference>
<evidence type="ECO:0000256" key="7">
    <source>
        <dbReference type="ARBA" id="ARBA00023235"/>
    </source>
</evidence>
<evidence type="ECO:0000256" key="5">
    <source>
        <dbReference type="ARBA" id="ARBA00022822"/>
    </source>
</evidence>
<evidence type="ECO:0000313" key="9">
    <source>
        <dbReference type="EMBL" id="KAG2453636.1"/>
    </source>
</evidence>
<keyword evidence="7" id="KW-0413">Isomerase</keyword>
<dbReference type="Proteomes" id="UP000613740">
    <property type="component" value="Unassembled WGS sequence"/>
</dbReference>
<accession>A0A836BBL1</accession>
<reference evidence="9" key="1">
    <citation type="journal article" date="2020" name="bioRxiv">
        <title>Comparative genomics of Chlamydomonas.</title>
        <authorList>
            <person name="Craig R.J."/>
            <person name="Hasan A.R."/>
            <person name="Ness R.W."/>
            <person name="Keightley P.D."/>
        </authorList>
    </citation>
    <scope>NUCLEOTIDE SEQUENCE</scope>
    <source>
        <strain evidence="9">CCAP 11/173</strain>
    </source>
</reference>
<proteinExistence type="inferred from homology"/>
<dbReference type="PANTHER" id="PTHR42894:SF1">
    <property type="entry name" value="N-(5'-PHOSPHORIBOSYL)ANTHRANILATE ISOMERASE"/>
    <property type="match status" value="1"/>
</dbReference>
<evidence type="ECO:0000259" key="8">
    <source>
        <dbReference type="Pfam" id="PF00697"/>
    </source>
</evidence>
<comment type="similarity">
    <text evidence="2">Belongs to the TrpF family.</text>
</comment>
<sequence>MTWTSLRCGTSALHRTGPTPQKAAWSSRTPCIRTLASAAPQQKRDGPLVKICGITNAEDAQHAVQSGADLLGMIMWQKAKRAVGADTARAIAAVARGAGAKAVGVFVDEDAATISARCRDAQIPIAQLHGDGARAALPDLDPGLEVVYVLNCAPDGTPLTPPPSELLRGLGRPGARLPDWVLVDSAQGGSGQALDWRNLAVPVHEAKQGWLLAGGLNPDNVATAAGLAKPSAVDVSSGVCGPDGLKKDHAKVSAFISSAKAVKYH</sequence>
<evidence type="ECO:0000313" key="10">
    <source>
        <dbReference type="Proteomes" id="UP000613740"/>
    </source>
</evidence>
<evidence type="ECO:0000256" key="1">
    <source>
        <dbReference type="ARBA" id="ARBA00004664"/>
    </source>
</evidence>
<keyword evidence="6" id="KW-0057">Aromatic amino acid biosynthesis</keyword>
<dbReference type="InterPro" id="IPR044643">
    <property type="entry name" value="TrpF_fam"/>
</dbReference>
<comment type="caution">
    <text evidence="9">The sequence shown here is derived from an EMBL/GenBank/DDBJ whole genome shotgun (WGS) entry which is preliminary data.</text>
</comment>
<evidence type="ECO:0000256" key="3">
    <source>
        <dbReference type="ARBA" id="ARBA00012572"/>
    </source>
</evidence>
<dbReference type="CDD" id="cd00405">
    <property type="entry name" value="PRAI"/>
    <property type="match status" value="1"/>
</dbReference>
<dbReference type="InterPro" id="IPR001240">
    <property type="entry name" value="PRAI_dom"/>
</dbReference>
<keyword evidence="4" id="KW-0028">Amino-acid biosynthesis</keyword>
<dbReference type="Pfam" id="PF00697">
    <property type="entry name" value="PRAI"/>
    <property type="match status" value="1"/>
</dbReference>
<keyword evidence="5" id="KW-0822">Tryptophan biosynthesis</keyword>
<comment type="pathway">
    <text evidence="1">Amino-acid biosynthesis; L-tryptophan biosynthesis; L-tryptophan from chorismate: step 3/5.</text>
</comment>